<feature type="compositionally biased region" description="Basic and acidic residues" evidence="10">
    <location>
        <begin position="280"/>
        <end position="294"/>
    </location>
</feature>
<comment type="subcellular location">
    <subcellularLocation>
        <location evidence="1">Membrane</location>
        <topology evidence="1">Multi-pass membrane protein</topology>
    </subcellularLocation>
</comment>
<keyword evidence="5 9" id="KW-0297">G-protein coupled receptor</keyword>
<feature type="transmembrane region" description="Helical" evidence="11">
    <location>
        <begin position="36"/>
        <end position="61"/>
    </location>
</feature>
<dbReference type="InterPro" id="IPR000611">
    <property type="entry name" value="NPY_rcpt"/>
</dbReference>
<evidence type="ECO:0000313" key="15">
    <source>
        <dbReference type="Proteomes" id="UP000663828"/>
    </source>
</evidence>
<keyword evidence="3 9" id="KW-0812">Transmembrane</keyword>
<evidence type="ECO:0000256" key="5">
    <source>
        <dbReference type="ARBA" id="ARBA00023040"/>
    </source>
</evidence>
<evidence type="ECO:0000256" key="1">
    <source>
        <dbReference type="ARBA" id="ARBA00004141"/>
    </source>
</evidence>
<dbReference type="Pfam" id="PF00001">
    <property type="entry name" value="7tm_1"/>
    <property type="match status" value="1"/>
</dbReference>
<evidence type="ECO:0000256" key="11">
    <source>
        <dbReference type="SAM" id="Phobius"/>
    </source>
</evidence>
<dbReference type="PRINTS" id="PR01012">
    <property type="entry name" value="NRPEPTIDEYR"/>
</dbReference>
<evidence type="ECO:0000259" key="12">
    <source>
        <dbReference type="PROSITE" id="PS50262"/>
    </source>
</evidence>
<accession>A0A814E3F2</accession>
<keyword evidence="6 11" id="KW-0472">Membrane</keyword>
<proteinExistence type="inferred from homology"/>
<dbReference type="InterPro" id="IPR017452">
    <property type="entry name" value="GPCR_Rhodpsn_7TM"/>
</dbReference>
<feature type="transmembrane region" description="Helical" evidence="11">
    <location>
        <begin position="402"/>
        <end position="425"/>
    </location>
</feature>
<dbReference type="PROSITE" id="PS00237">
    <property type="entry name" value="G_PROTEIN_RECEP_F1_1"/>
    <property type="match status" value="1"/>
</dbReference>
<feature type="transmembrane region" description="Helical" evidence="11">
    <location>
        <begin position="117"/>
        <end position="136"/>
    </location>
</feature>
<dbReference type="GO" id="GO:0016020">
    <property type="term" value="C:membrane"/>
    <property type="evidence" value="ECO:0007669"/>
    <property type="project" value="UniProtKB-SubCell"/>
</dbReference>
<feature type="transmembrane region" description="Helical" evidence="11">
    <location>
        <begin position="368"/>
        <end position="390"/>
    </location>
</feature>
<evidence type="ECO:0000256" key="8">
    <source>
        <dbReference type="ARBA" id="ARBA00023224"/>
    </source>
</evidence>
<dbReference type="GO" id="GO:0004983">
    <property type="term" value="F:neuropeptide Y receptor activity"/>
    <property type="evidence" value="ECO:0007669"/>
    <property type="project" value="InterPro"/>
</dbReference>
<keyword evidence="15" id="KW-1185">Reference proteome</keyword>
<feature type="transmembrane region" description="Helical" evidence="11">
    <location>
        <begin position="217"/>
        <end position="242"/>
    </location>
</feature>
<evidence type="ECO:0000256" key="9">
    <source>
        <dbReference type="RuleBase" id="RU000688"/>
    </source>
</evidence>
<dbReference type="PANTHER" id="PTHR24235:SF12">
    <property type="entry name" value="G-PROTEIN COUPLED RECEPTORS FAMILY 1 PROFILE DOMAIN-CONTAINING PROTEIN"/>
    <property type="match status" value="1"/>
</dbReference>
<evidence type="ECO:0000256" key="2">
    <source>
        <dbReference type="ARBA" id="ARBA00010663"/>
    </source>
</evidence>
<dbReference type="PROSITE" id="PS50262">
    <property type="entry name" value="G_PROTEIN_RECEP_F1_2"/>
    <property type="match status" value="1"/>
</dbReference>
<evidence type="ECO:0000313" key="16">
    <source>
        <dbReference type="Proteomes" id="UP000663852"/>
    </source>
</evidence>
<feature type="region of interest" description="Disordered" evidence="10">
    <location>
        <begin position="263"/>
        <end position="294"/>
    </location>
</feature>
<evidence type="ECO:0000256" key="10">
    <source>
        <dbReference type="SAM" id="MobiDB-lite"/>
    </source>
</evidence>
<evidence type="ECO:0000313" key="13">
    <source>
        <dbReference type="EMBL" id="CAF0963736.1"/>
    </source>
</evidence>
<feature type="transmembrane region" description="Helical" evidence="11">
    <location>
        <begin position="148"/>
        <end position="168"/>
    </location>
</feature>
<keyword evidence="7 9" id="KW-0675">Receptor</keyword>
<protein>
    <recommendedName>
        <fullName evidence="12">G-protein coupled receptors family 1 profile domain-containing protein</fullName>
    </recommendedName>
</protein>
<dbReference type="PRINTS" id="PR00237">
    <property type="entry name" value="GPCRRHODOPSN"/>
</dbReference>
<feature type="transmembrane region" description="Helical" evidence="11">
    <location>
        <begin position="73"/>
        <end position="97"/>
    </location>
</feature>
<name>A0A814E3F2_ADIRI</name>
<comment type="caution">
    <text evidence="13">The sequence shown here is derived from an EMBL/GenBank/DDBJ whole genome shotgun (WGS) entry which is preliminary data.</text>
</comment>
<keyword evidence="8 9" id="KW-0807">Transducer</keyword>
<evidence type="ECO:0000256" key="4">
    <source>
        <dbReference type="ARBA" id="ARBA00022989"/>
    </source>
</evidence>
<dbReference type="Proteomes" id="UP000663852">
    <property type="component" value="Unassembled WGS sequence"/>
</dbReference>
<gene>
    <name evidence="13" type="ORF">EDS130_LOCUS13005</name>
    <name evidence="14" type="ORF">XAT740_LOCUS24750</name>
</gene>
<dbReference type="Proteomes" id="UP000663828">
    <property type="component" value="Unassembled WGS sequence"/>
</dbReference>
<dbReference type="InterPro" id="IPR000276">
    <property type="entry name" value="GPCR_Rhodpsn"/>
</dbReference>
<feature type="domain" description="G-protein coupled receptors family 1 profile" evidence="12">
    <location>
        <begin position="52"/>
        <end position="426"/>
    </location>
</feature>
<dbReference type="AlphaFoldDB" id="A0A814E3F2"/>
<dbReference type="EMBL" id="CAJNOR010001931">
    <property type="protein sequence ID" value="CAF1221815.1"/>
    <property type="molecule type" value="Genomic_DNA"/>
</dbReference>
<organism evidence="13 16">
    <name type="scientific">Adineta ricciae</name>
    <name type="common">Rotifer</name>
    <dbReference type="NCBI Taxonomy" id="249248"/>
    <lineage>
        <taxon>Eukaryota</taxon>
        <taxon>Metazoa</taxon>
        <taxon>Spiralia</taxon>
        <taxon>Gnathifera</taxon>
        <taxon>Rotifera</taxon>
        <taxon>Eurotatoria</taxon>
        <taxon>Bdelloidea</taxon>
        <taxon>Adinetida</taxon>
        <taxon>Adinetidae</taxon>
        <taxon>Adineta</taxon>
    </lineage>
</organism>
<evidence type="ECO:0000256" key="3">
    <source>
        <dbReference type="ARBA" id="ARBA00022692"/>
    </source>
</evidence>
<dbReference type="Gene3D" id="1.20.1070.10">
    <property type="entry name" value="Rhodopsin 7-helix transmembrane proteins"/>
    <property type="match status" value="1"/>
</dbReference>
<keyword evidence="4 11" id="KW-1133">Transmembrane helix</keyword>
<dbReference type="OrthoDB" id="9046662at2759"/>
<evidence type="ECO:0000313" key="14">
    <source>
        <dbReference type="EMBL" id="CAF1221815.1"/>
    </source>
</evidence>
<dbReference type="EMBL" id="CAJNOJ010000050">
    <property type="protein sequence ID" value="CAF0963736.1"/>
    <property type="molecule type" value="Genomic_DNA"/>
</dbReference>
<evidence type="ECO:0000256" key="6">
    <source>
        <dbReference type="ARBA" id="ARBA00023136"/>
    </source>
</evidence>
<evidence type="ECO:0000256" key="7">
    <source>
        <dbReference type="ARBA" id="ARBA00023170"/>
    </source>
</evidence>
<dbReference type="PANTHER" id="PTHR24235">
    <property type="entry name" value="NEUROPEPTIDE Y RECEPTOR"/>
    <property type="match status" value="1"/>
</dbReference>
<reference evidence="13" key="1">
    <citation type="submission" date="2021-02" db="EMBL/GenBank/DDBJ databases">
        <authorList>
            <person name="Nowell W R."/>
        </authorList>
    </citation>
    <scope>NUCLEOTIDE SEQUENCE</scope>
</reference>
<sequence>MASNWTNNTELECMNDNDSSQLFAPVKLRFSPRITLLIWAIYSVPFCFGVFGNISVCLIFFQQKKLRSITNTFLMNLCINDLIVLCVSIPMTLSSAVFEHWISGGFLCKFVHSTPTLTALISTFTVAVIAVERWLFIVNKRKFDRRCTIIILILLWTVSILIALPDFISRSIDIVLMPASQYPTISTNSSETHTHKPSCRSMIVYFCVLMPNLGTRIFSYLVITVQYLVPFLFVSISCYSISRFLKRRMKQMRVYQTYRPTSSVSKTTIPSGSIRRKKYSQKEQTDEPTEHESFSCDELPVTIVTTSHKSTHLLSRFRNKSQTRDSYQDSVVVDDQTSRSSSNAGTILMPTVKSQSHSERRFHRSKKLLICVAVVFTISWLPLTIVQIYVDQLGGGKSEDLVTIYSYLICAYLISSLPAWINPVIYNYVNRSFRREFYALYPCCCRVTSSSPPSLPSTVATSFAKTAPAVCSRVELSAVLSNKLERQQLNDIDEETSVVEPYQTNRSSTRLVTFADVEKKGKSSLTIVNEHT</sequence>
<dbReference type="SUPFAM" id="SSF81321">
    <property type="entry name" value="Family A G protein-coupled receptor-like"/>
    <property type="match status" value="1"/>
</dbReference>
<comment type="similarity">
    <text evidence="2 9">Belongs to the G-protein coupled receptor 1 family.</text>
</comment>